<dbReference type="PANTHER" id="PTHR36341">
    <property type="entry name" value="DUF2996 FAMILY PROTEIN"/>
    <property type="match status" value="1"/>
</dbReference>
<evidence type="ECO:0000313" key="2">
    <source>
        <dbReference type="EMBL" id="MDS3862462.1"/>
    </source>
</evidence>
<reference evidence="3" key="1">
    <citation type="submission" date="2023-07" db="EMBL/GenBank/DDBJ databases">
        <authorList>
            <person name="Luz R."/>
            <person name="Cordeiro R."/>
            <person name="Fonseca A."/>
            <person name="Goncalves V."/>
        </authorList>
    </citation>
    <scope>NUCLEOTIDE SEQUENCE [LARGE SCALE GENOMIC DNA]</scope>
    <source>
        <strain evidence="3">BACA0444</strain>
    </source>
</reference>
<evidence type="ECO:0000256" key="1">
    <source>
        <dbReference type="SAM" id="MobiDB-lite"/>
    </source>
</evidence>
<dbReference type="RefSeq" id="WP_322879667.1">
    <property type="nucleotide sequence ID" value="NZ_JAVMIP010000031.1"/>
</dbReference>
<dbReference type="PANTHER" id="PTHR36341:SF3">
    <property type="entry name" value="DUF2996 FAMILY PROTEIN"/>
    <property type="match status" value="1"/>
</dbReference>
<keyword evidence="3" id="KW-1185">Reference proteome</keyword>
<dbReference type="AlphaFoldDB" id="A0AAE4FVV2"/>
<proteinExistence type="predicted"/>
<sequence>MSEESVTPGTTEATATTPAKKEKPPAVEAKPFAEFIQQDFLPALTHALQAKQVQNVSLAFTDGQIQGQWQPGQHQFTLYFLDDDIQGRKAFSETIGGVPSSTIEPFLCDERKVTLDLLVFGVVQRLNAQKWLGGN</sequence>
<gene>
    <name evidence="2" type="ORF">RIF25_16825</name>
</gene>
<comment type="caution">
    <text evidence="2">The sequence shown here is derived from an EMBL/GenBank/DDBJ whole genome shotgun (WGS) entry which is preliminary data.</text>
</comment>
<evidence type="ECO:0000313" key="3">
    <source>
        <dbReference type="Proteomes" id="UP001268256"/>
    </source>
</evidence>
<feature type="region of interest" description="Disordered" evidence="1">
    <location>
        <begin position="1"/>
        <end position="26"/>
    </location>
</feature>
<feature type="compositionally biased region" description="Low complexity" evidence="1">
    <location>
        <begin position="7"/>
        <end position="18"/>
    </location>
</feature>
<accession>A0AAE4FVV2</accession>
<dbReference type="Pfam" id="PF11210">
    <property type="entry name" value="DUF2996"/>
    <property type="match status" value="1"/>
</dbReference>
<name>A0AAE4FVV2_9CYAN</name>
<dbReference type="Proteomes" id="UP001268256">
    <property type="component" value="Unassembled WGS sequence"/>
</dbReference>
<dbReference type="EMBL" id="JAVMIP010000031">
    <property type="protein sequence ID" value="MDS3862462.1"/>
    <property type="molecule type" value="Genomic_DNA"/>
</dbReference>
<dbReference type="InterPro" id="IPR021374">
    <property type="entry name" value="DUF2996"/>
</dbReference>
<organism evidence="2 3">
    <name type="scientific">Pseudocalidococcus azoricus BACA0444</name>
    <dbReference type="NCBI Taxonomy" id="2918990"/>
    <lineage>
        <taxon>Bacteria</taxon>
        <taxon>Bacillati</taxon>
        <taxon>Cyanobacteriota</taxon>
        <taxon>Cyanophyceae</taxon>
        <taxon>Acaryochloridales</taxon>
        <taxon>Thermosynechococcaceae</taxon>
        <taxon>Pseudocalidococcus</taxon>
        <taxon>Pseudocalidococcus azoricus</taxon>
    </lineage>
</organism>
<protein>
    <submittedName>
        <fullName evidence="2">DUF2996 domain-containing protein</fullName>
    </submittedName>
</protein>